<reference evidence="9 10" key="1">
    <citation type="submission" date="2017-01" db="EMBL/GenBank/DDBJ databases">
        <title>Genome sequencing of Arcobacter sp. LPB0137.</title>
        <authorList>
            <person name="Lee G.-W."/>
            <person name="Yi H."/>
        </authorList>
    </citation>
    <scope>NUCLEOTIDE SEQUENCE [LARGE SCALE GENOMIC DNA]</scope>
    <source>
        <strain evidence="9 10">LPB0137</strain>
    </source>
</reference>
<comment type="cofactor">
    <cofactor evidence="1">
        <name>Mg(2+)</name>
        <dbReference type="ChEBI" id="CHEBI:18420"/>
    </cofactor>
</comment>
<evidence type="ECO:0000256" key="5">
    <source>
        <dbReference type="PROSITE-ProRule" id="PRU00169"/>
    </source>
</evidence>
<dbReference type="GO" id="GO:0000160">
    <property type="term" value="P:phosphorelay signal transduction system"/>
    <property type="evidence" value="ECO:0007669"/>
    <property type="project" value="InterPro"/>
</dbReference>
<dbReference type="SUPFAM" id="SSF52172">
    <property type="entry name" value="CheY-like"/>
    <property type="match status" value="1"/>
</dbReference>
<dbReference type="OrthoDB" id="5347550at2"/>
<dbReference type="InterPro" id="IPR050595">
    <property type="entry name" value="Bact_response_regulator"/>
</dbReference>
<dbReference type="STRING" id="1850254.LPB137_10050"/>
<dbReference type="SMART" id="SM00448">
    <property type="entry name" value="REC"/>
    <property type="match status" value="1"/>
</dbReference>
<protein>
    <recommendedName>
        <fullName evidence="11">Response regulatory domain-containing protein</fullName>
    </recommendedName>
</protein>
<evidence type="ECO:0000313" key="9">
    <source>
        <dbReference type="EMBL" id="APW66174.1"/>
    </source>
</evidence>
<dbReference type="PROSITE" id="PS50112">
    <property type="entry name" value="PAS"/>
    <property type="match status" value="1"/>
</dbReference>
<name>A0A1P8KNK6_9BACT</name>
<evidence type="ECO:0000313" key="10">
    <source>
        <dbReference type="Proteomes" id="UP000186074"/>
    </source>
</evidence>
<dbReference type="InterPro" id="IPR013655">
    <property type="entry name" value="PAS_fold_3"/>
</dbReference>
<evidence type="ECO:0000259" key="7">
    <source>
        <dbReference type="PROSITE" id="PS50110"/>
    </source>
</evidence>
<dbReference type="InterPro" id="IPR035965">
    <property type="entry name" value="PAS-like_dom_sf"/>
</dbReference>
<dbReference type="RefSeq" id="WP_076087633.1">
    <property type="nucleotide sequence ID" value="NZ_CP019070.1"/>
</dbReference>
<accession>A0A1P8KNK6</accession>
<gene>
    <name evidence="9" type="ORF">LPB137_10050</name>
</gene>
<dbReference type="SUPFAM" id="SSF55785">
    <property type="entry name" value="PYP-like sensor domain (PAS domain)"/>
    <property type="match status" value="1"/>
</dbReference>
<evidence type="ECO:0000256" key="1">
    <source>
        <dbReference type="ARBA" id="ARBA00001946"/>
    </source>
</evidence>
<dbReference type="GO" id="GO:0097588">
    <property type="term" value="P:archaeal or bacterial-type flagellum-dependent cell motility"/>
    <property type="evidence" value="ECO:0007669"/>
    <property type="project" value="UniProtKB-KW"/>
</dbReference>
<dbReference type="Pfam" id="PF08447">
    <property type="entry name" value="PAS_3"/>
    <property type="match status" value="1"/>
</dbReference>
<dbReference type="KEGG" id="alp:LPB137_10050"/>
<dbReference type="Gene3D" id="3.30.450.20">
    <property type="entry name" value="PAS domain"/>
    <property type="match status" value="1"/>
</dbReference>
<dbReference type="InterPro" id="IPR011006">
    <property type="entry name" value="CheY-like_superfamily"/>
</dbReference>
<keyword evidence="3" id="KW-0597">Phosphoprotein</keyword>
<dbReference type="NCBIfam" id="TIGR00229">
    <property type="entry name" value="sensory_box"/>
    <property type="match status" value="1"/>
</dbReference>
<dbReference type="Proteomes" id="UP000186074">
    <property type="component" value="Chromosome"/>
</dbReference>
<dbReference type="GO" id="GO:0006935">
    <property type="term" value="P:chemotaxis"/>
    <property type="evidence" value="ECO:0007669"/>
    <property type="project" value="UniProtKB-KW"/>
</dbReference>
<evidence type="ECO:0000256" key="3">
    <source>
        <dbReference type="ARBA" id="ARBA00022553"/>
    </source>
</evidence>
<keyword evidence="2" id="KW-0145">Chemotaxis</keyword>
<dbReference type="AlphaFoldDB" id="A0A1P8KNK6"/>
<dbReference type="CDD" id="cd00156">
    <property type="entry name" value="REC"/>
    <property type="match status" value="1"/>
</dbReference>
<dbReference type="Gene3D" id="3.40.50.2300">
    <property type="match status" value="1"/>
</dbReference>
<dbReference type="PANTHER" id="PTHR44591:SF3">
    <property type="entry name" value="RESPONSE REGULATORY DOMAIN-CONTAINING PROTEIN"/>
    <property type="match status" value="1"/>
</dbReference>
<evidence type="ECO:0000256" key="2">
    <source>
        <dbReference type="ARBA" id="ARBA00022500"/>
    </source>
</evidence>
<feature type="coiled-coil region" evidence="6">
    <location>
        <begin position="266"/>
        <end position="322"/>
    </location>
</feature>
<dbReference type="CDD" id="cd00130">
    <property type="entry name" value="PAS"/>
    <property type="match status" value="1"/>
</dbReference>
<keyword evidence="6" id="KW-0175">Coiled coil</keyword>
<dbReference type="PROSITE" id="PS50110">
    <property type="entry name" value="RESPONSE_REGULATORY"/>
    <property type="match status" value="1"/>
</dbReference>
<feature type="domain" description="Response regulatory" evidence="7">
    <location>
        <begin position="9"/>
        <end position="123"/>
    </location>
</feature>
<dbReference type="InterPro" id="IPR001789">
    <property type="entry name" value="Sig_transdc_resp-reg_receiver"/>
</dbReference>
<evidence type="ECO:0000256" key="4">
    <source>
        <dbReference type="ARBA" id="ARBA00022779"/>
    </source>
</evidence>
<dbReference type="PANTHER" id="PTHR44591">
    <property type="entry name" value="STRESS RESPONSE REGULATOR PROTEIN 1"/>
    <property type="match status" value="1"/>
</dbReference>
<comment type="caution">
    <text evidence="5">Lacks conserved residue(s) required for the propagation of feature annotation.</text>
</comment>
<sequence length="403" mass="46922">MSGSFEDIVILIAESDEDDRKKLFNILSKYFNVILEANDGKEAYELYKKNKIDIIISSDELPAISGVDLLKLIRLSDTNIGFIITSKEVEASVLLELIDLNVNAFLSKPISQGKLLEKIDLLSERILLKKKLLIKDNEVENYISAVDKVALIYKMKANGAITYMNESMLLMSGYGKDEIRNLNFKDIIHPEIPSKYIKETWDYLKDGKLWKGNTKFLSKNKEVFYLNNSIFKIEDNNNEEFITISFLTTKENLEKRDFQKKVILNIKEANKKEQLLHKDISKLKEELLNSKRIINNFNQVTVDELNTKILRQDNQLRKYEKDIATFDEKYSTMLMNKKSEIEMHVNALQLHKVKIDKQVEDIITLTKEVDTSHEKIKSLIKDLEIKNKKIIDLMFIIDENNIK</sequence>
<organism evidence="9 10">
    <name type="scientific">Poseidonibacter parvus</name>
    <dbReference type="NCBI Taxonomy" id="1850254"/>
    <lineage>
        <taxon>Bacteria</taxon>
        <taxon>Pseudomonadati</taxon>
        <taxon>Campylobacterota</taxon>
        <taxon>Epsilonproteobacteria</taxon>
        <taxon>Campylobacterales</taxon>
        <taxon>Arcobacteraceae</taxon>
        <taxon>Poseidonibacter</taxon>
    </lineage>
</organism>
<evidence type="ECO:0000259" key="8">
    <source>
        <dbReference type="PROSITE" id="PS50112"/>
    </source>
</evidence>
<evidence type="ECO:0008006" key="11">
    <source>
        <dbReference type="Google" id="ProtNLM"/>
    </source>
</evidence>
<keyword evidence="10" id="KW-1185">Reference proteome</keyword>
<dbReference type="InterPro" id="IPR000014">
    <property type="entry name" value="PAS"/>
</dbReference>
<feature type="domain" description="PAS" evidence="8">
    <location>
        <begin position="152"/>
        <end position="191"/>
    </location>
</feature>
<keyword evidence="4" id="KW-0283">Flagellar rotation</keyword>
<proteinExistence type="predicted"/>
<dbReference type="EMBL" id="CP019070">
    <property type="protein sequence ID" value="APW66174.1"/>
    <property type="molecule type" value="Genomic_DNA"/>
</dbReference>
<evidence type="ECO:0000256" key="6">
    <source>
        <dbReference type="SAM" id="Coils"/>
    </source>
</evidence>
<dbReference type="Pfam" id="PF00072">
    <property type="entry name" value="Response_reg"/>
    <property type="match status" value="1"/>
</dbReference>